<dbReference type="EMBL" id="PKPP01008151">
    <property type="protein sequence ID" value="PWA51462.1"/>
    <property type="molecule type" value="Genomic_DNA"/>
</dbReference>
<dbReference type="PANTHER" id="PTHR45786:SF74">
    <property type="entry name" value="ATP-DEPENDENT DNA HELICASE"/>
    <property type="match status" value="1"/>
</dbReference>
<organism evidence="1 2">
    <name type="scientific">Artemisia annua</name>
    <name type="common">Sweet wormwood</name>
    <dbReference type="NCBI Taxonomy" id="35608"/>
    <lineage>
        <taxon>Eukaryota</taxon>
        <taxon>Viridiplantae</taxon>
        <taxon>Streptophyta</taxon>
        <taxon>Embryophyta</taxon>
        <taxon>Tracheophyta</taxon>
        <taxon>Spermatophyta</taxon>
        <taxon>Magnoliopsida</taxon>
        <taxon>eudicotyledons</taxon>
        <taxon>Gunneridae</taxon>
        <taxon>Pentapetalae</taxon>
        <taxon>asterids</taxon>
        <taxon>campanulids</taxon>
        <taxon>Asterales</taxon>
        <taxon>Asteraceae</taxon>
        <taxon>Asteroideae</taxon>
        <taxon>Anthemideae</taxon>
        <taxon>Artemisiinae</taxon>
        <taxon>Artemisia</taxon>
    </lineage>
</organism>
<accession>A0A2U1LR38</accession>
<reference evidence="1 2" key="1">
    <citation type="journal article" date="2018" name="Mol. Plant">
        <title>The genome of Artemisia annua provides insight into the evolution of Asteraceae family and artemisinin biosynthesis.</title>
        <authorList>
            <person name="Shen Q."/>
            <person name="Zhang L."/>
            <person name="Liao Z."/>
            <person name="Wang S."/>
            <person name="Yan T."/>
            <person name="Shi P."/>
            <person name="Liu M."/>
            <person name="Fu X."/>
            <person name="Pan Q."/>
            <person name="Wang Y."/>
            <person name="Lv Z."/>
            <person name="Lu X."/>
            <person name="Zhang F."/>
            <person name="Jiang W."/>
            <person name="Ma Y."/>
            <person name="Chen M."/>
            <person name="Hao X."/>
            <person name="Li L."/>
            <person name="Tang Y."/>
            <person name="Lv G."/>
            <person name="Zhou Y."/>
            <person name="Sun X."/>
            <person name="Brodelius P.E."/>
            <person name="Rose J.K.C."/>
            <person name="Tang K."/>
        </authorList>
    </citation>
    <scope>NUCLEOTIDE SEQUENCE [LARGE SCALE GENOMIC DNA]</scope>
    <source>
        <strain evidence="2">cv. Huhao1</strain>
        <tissue evidence="1">Leaf</tissue>
    </source>
</reference>
<proteinExistence type="predicted"/>
<evidence type="ECO:0000313" key="2">
    <source>
        <dbReference type="Proteomes" id="UP000245207"/>
    </source>
</evidence>
<dbReference type="PANTHER" id="PTHR45786">
    <property type="entry name" value="DNA BINDING PROTEIN-LIKE"/>
    <property type="match status" value="1"/>
</dbReference>
<protein>
    <submittedName>
        <fullName evidence="1">Helitron helicase-like domain-containing protein</fullName>
    </submittedName>
</protein>
<keyword evidence="2" id="KW-1185">Reference proteome</keyword>
<comment type="caution">
    <text evidence="1">The sequence shown here is derived from an EMBL/GenBank/DDBJ whole genome shotgun (WGS) entry which is preliminary data.</text>
</comment>
<name>A0A2U1LR38_ARTAN</name>
<dbReference type="GO" id="GO:0004386">
    <property type="term" value="F:helicase activity"/>
    <property type="evidence" value="ECO:0007669"/>
    <property type="project" value="UniProtKB-KW"/>
</dbReference>
<dbReference type="Proteomes" id="UP000245207">
    <property type="component" value="Unassembled WGS sequence"/>
</dbReference>
<gene>
    <name evidence="1" type="ORF">CTI12_AA463300</name>
</gene>
<keyword evidence="1" id="KW-0067">ATP-binding</keyword>
<dbReference type="AlphaFoldDB" id="A0A2U1LR38"/>
<evidence type="ECO:0000313" key="1">
    <source>
        <dbReference type="EMBL" id="PWA51462.1"/>
    </source>
</evidence>
<keyword evidence="1" id="KW-0347">Helicase</keyword>
<sequence length="406" mass="44482">MEISQSLCSYEVSTSTSVNDLGVRHVGDHGTVSVSIAGVSTGIESNVATSPSFCGSDAGSSSRDISTMEIGEKGGGYGVVNAAQNLHLNEGHLLVPSLPCELDLPDGVPVQVPTVDGSVSTFQVTNIVRPFYVAARQPAITEVYNTGGAGHVPMVLDFSAGDVVRGPNLGAPQLNNHMNASKTGIPARSRRQAGQPYMRYPDAPPVQGPIAPPQREDVIKYVNIVALFWLEEKRTGLPISAAPQYQRCCAAGRAVLRTHEQYPPYITQLFSDRHFMENIRAYNQMFLYIYDTEHEVQNRLSHFETHERRALRESIIEGLVDFLDHNNALVRLFRTARDKLREADIPNFSIRLFGVVGASQYELPTADSIGAIVYEGGPETMTDYDVVIERHSGQPESVNKLHPAYM</sequence>
<keyword evidence="1" id="KW-0547">Nucleotide-binding</keyword>
<keyword evidence="1" id="KW-0378">Hydrolase</keyword>